<dbReference type="InterPro" id="IPR005303">
    <property type="entry name" value="MOCOS_middle"/>
</dbReference>
<dbReference type="PANTHER" id="PTHR14237">
    <property type="entry name" value="MOLYBDOPTERIN COFACTOR SULFURASE MOSC"/>
    <property type="match status" value="1"/>
</dbReference>
<dbReference type="GO" id="GO:0003824">
    <property type="term" value="F:catalytic activity"/>
    <property type="evidence" value="ECO:0007669"/>
    <property type="project" value="InterPro"/>
</dbReference>
<dbReference type="Pfam" id="PF03476">
    <property type="entry name" value="MOSC_N"/>
    <property type="match status" value="1"/>
</dbReference>
<keyword evidence="3" id="KW-1185">Reference proteome</keyword>
<gene>
    <name evidence="2" type="ORF">AAL_01467</name>
</gene>
<dbReference type="InterPro" id="IPR005302">
    <property type="entry name" value="MoCF_Sase_C"/>
</dbReference>
<proteinExistence type="predicted"/>
<dbReference type="EMBL" id="AZGY01000002">
    <property type="protein sequence ID" value="OAA32135.1"/>
    <property type="molecule type" value="Genomic_DNA"/>
</dbReference>
<evidence type="ECO:0000313" key="2">
    <source>
        <dbReference type="EMBL" id="OAA32135.1"/>
    </source>
</evidence>
<dbReference type="GO" id="GO:0030151">
    <property type="term" value="F:molybdenum ion binding"/>
    <property type="evidence" value="ECO:0007669"/>
    <property type="project" value="InterPro"/>
</dbReference>
<dbReference type="OrthoDB" id="17255at2759"/>
<accession>A0A166RJY2</accession>
<dbReference type="Pfam" id="PF03473">
    <property type="entry name" value="MOSC"/>
    <property type="match status" value="1"/>
</dbReference>
<evidence type="ECO:0000259" key="1">
    <source>
        <dbReference type="PROSITE" id="PS51340"/>
    </source>
</evidence>
<protein>
    <submittedName>
        <fullName evidence="2">MOSC domain containing protein</fullName>
    </submittedName>
</protein>
<dbReference type="InterPro" id="IPR011037">
    <property type="entry name" value="Pyrv_Knase-like_insert_dom_sf"/>
</dbReference>
<dbReference type="PANTHER" id="PTHR14237:SF34">
    <property type="entry name" value="MOSC DOMAIN PROTEIN (AFU_ORTHOLOGUE AFUA_2G07820)"/>
    <property type="match status" value="1"/>
</dbReference>
<dbReference type="STRING" id="1081109.A0A166RJY2"/>
<organism evidence="2 3">
    <name type="scientific">Moelleriella libera RCEF 2490</name>
    <dbReference type="NCBI Taxonomy" id="1081109"/>
    <lineage>
        <taxon>Eukaryota</taxon>
        <taxon>Fungi</taxon>
        <taxon>Dikarya</taxon>
        <taxon>Ascomycota</taxon>
        <taxon>Pezizomycotina</taxon>
        <taxon>Sordariomycetes</taxon>
        <taxon>Hypocreomycetidae</taxon>
        <taxon>Hypocreales</taxon>
        <taxon>Clavicipitaceae</taxon>
        <taxon>Moelleriella</taxon>
    </lineage>
</organism>
<dbReference type="AlphaFoldDB" id="A0A166RJY2"/>
<dbReference type="GO" id="GO:0030170">
    <property type="term" value="F:pyridoxal phosphate binding"/>
    <property type="evidence" value="ECO:0007669"/>
    <property type="project" value="InterPro"/>
</dbReference>
<sequence length="348" mass="39338">MKVTAIYVYPIKALRPIRLDAAKLTSQGVQWDRRFMIWRVDDDDPSKLTKIQIDKQHDCGLFKQEIVGDKVEVTYLTPAKPVVPFHPQQQVILEVPLSPDISALETVELDLHLSSVKAYKMGSHYDDWFSACFGVKAALIYIGDGRRPVLGTYAPRVDDPQEQRGRLSTLSSRVTGTLGPTKVKPWITFTDLAPFLVATEKSLANVRTRLAASDNNVEMTAFRPNIVIDGDKDFDEDFWTELSAHGAPLLRLTKMCNRCPSLNVDYNTGRLAEGERGTVLKKLMSDRRVDEGAKFQPVFGKYAFLHEQQEGMVLSVGDDIHVSQRAEERPVFDWPLRSRGAQPQYYQP</sequence>
<name>A0A166RJY2_9HYPO</name>
<dbReference type="SUPFAM" id="SSF50800">
    <property type="entry name" value="PK beta-barrel domain-like"/>
    <property type="match status" value="1"/>
</dbReference>
<dbReference type="PROSITE" id="PS51340">
    <property type="entry name" value="MOSC"/>
    <property type="match status" value="1"/>
</dbReference>
<reference evidence="2 3" key="1">
    <citation type="journal article" date="2016" name="Genome Biol. Evol.">
        <title>Divergent and convergent evolution of fungal pathogenicity.</title>
        <authorList>
            <person name="Shang Y."/>
            <person name="Xiao G."/>
            <person name="Zheng P."/>
            <person name="Cen K."/>
            <person name="Zhan S."/>
            <person name="Wang C."/>
        </authorList>
    </citation>
    <scope>NUCLEOTIDE SEQUENCE [LARGE SCALE GENOMIC DNA]</scope>
    <source>
        <strain evidence="2 3">RCEF 2490</strain>
    </source>
</reference>
<evidence type="ECO:0000313" key="3">
    <source>
        <dbReference type="Proteomes" id="UP000078544"/>
    </source>
</evidence>
<dbReference type="Proteomes" id="UP000078544">
    <property type="component" value="Unassembled WGS sequence"/>
</dbReference>
<feature type="domain" description="MOSC" evidence="1">
    <location>
        <begin position="159"/>
        <end position="323"/>
    </location>
</feature>
<comment type="caution">
    <text evidence="2">The sequence shown here is derived from an EMBL/GenBank/DDBJ whole genome shotgun (WGS) entry which is preliminary data.</text>
</comment>